<dbReference type="CDD" id="cd04758">
    <property type="entry name" value="Commd10"/>
    <property type="match status" value="1"/>
</dbReference>
<reference evidence="2 3" key="1">
    <citation type="journal article" date="2018" name="Nat. Ecol. Evol.">
        <title>Shark genomes provide insights into elasmobranch evolution and the origin of vertebrates.</title>
        <authorList>
            <person name="Hara Y"/>
            <person name="Yamaguchi K"/>
            <person name="Onimaru K"/>
            <person name="Kadota M"/>
            <person name="Koyanagi M"/>
            <person name="Keeley SD"/>
            <person name="Tatsumi K"/>
            <person name="Tanaka K"/>
            <person name="Motone F"/>
            <person name="Kageyama Y"/>
            <person name="Nozu R"/>
            <person name="Adachi N"/>
            <person name="Nishimura O"/>
            <person name="Nakagawa R"/>
            <person name="Tanegashima C"/>
            <person name="Kiyatake I"/>
            <person name="Matsumoto R"/>
            <person name="Murakumo K"/>
            <person name="Nishida K"/>
            <person name="Terakita A"/>
            <person name="Kuratani S"/>
            <person name="Sato K"/>
            <person name="Hyodo S Kuraku.S."/>
        </authorList>
    </citation>
    <scope>NUCLEOTIDE SEQUENCE [LARGE SCALE GENOMIC DNA]</scope>
</reference>
<accession>A0A401S2B7</accession>
<dbReference type="Pfam" id="PF07258">
    <property type="entry name" value="COMM_domain"/>
    <property type="match status" value="1"/>
</dbReference>
<comment type="caution">
    <text evidence="2">The sequence shown here is derived from an EMBL/GenBank/DDBJ whole genome shotgun (WGS) entry which is preliminary data.</text>
</comment>
<dbReference type="OrthoDB" id="77522at2759"/>
<gene>
    <name evidence="2" type="ORF">chiPu_0002949</name>
</gene>
<feature type="domain" description="COMM" evidence="1">
    <location>
        <begin position="129"/>
        <end position="198"/>
    </location>
</feature>
<evidence type="ECO:0000259" key="1">
    <source>
        <dbReference type="PROSITE" id="PS51269"/>
    </source>
</evidence>
<dbReference type="PANTHER" id="PTHR12333">
    <property type="entry name" value="COMM DOMAIN CONTAINING PROTEIN 10"/>
    <property type="match status" value="1"/>
</dbReference>
<organism evidence="2 3">
    <name type="scientific">Chiloscyllium punctatum</name>
    <name type="common">Brownbanded bambooshark</name>
    <name type="synonym">Hemiscyllium punctatum</name>
    <dbReference type="NCBI Taxonomy" id="137246"/>
    <lineage>
        <taxon>Eukaryota</taxon>
        <taxon>Metazoa</taxon>
        <taxon>Chordata</taxon>
        <taxon>Craniata</taxon>
        <taxon>Vertebrata</taxon>
        <taxon>Chondrichthyes</taxon>
        <taxon>Elasmobranchii</taxon>
        <taxon>Galeomorphii</taxon>
        <taxon>Galeoidea</taxon>
        <taxon>Orectolobiformes</taxon>
        <taxon>Hemiscylliidae</taxon>
        <taxon>Chiloscyllium</taxon>
    </lineage>
</organism>
<dbReference type="OMA" id="FVEFNHK"/>
<dbReference type="AlphaFoldDB" id="A0A401S2B7"/>
<protein>
    <recommendedName>
        <fullName evidence="1">COMM domain-containing protein</fullName>
    </recommendedName>
</protein>
<evidence type="ECO:0000313" key="3">
    <source>
        <dbReference type="Proteomes" id="UP000287033"/>
    </source>
</evidence>
<dbReference type="InterPro" id="IPR037361">
    <property type="entry name" value="COMMD10"/>
</dbReference>
<dbReference type="PROSITE" id="PS51269">
    <property type="entry name" value="COMM"/>
    <property type="match status" value="1"/>
</dbReference>
<proteinExistence type="predicted"/>
<name>A0A401S2B7_CHIPU</name>
<dbReference type="Proteomes" id="UP000287033">
    <property type="component" value="Unassembled WGS sequence"/>
</dbReference>
<sequence length="198" mass="22409">MAAIVKETGSIKQAVILINGINDGKFPRLLSRILQKLHLKDEHSFNEEEKEKLQGALSLEKQDLRLVLETVSFILEQAAYYNMKPTALQQQLENIHLSQEKAEAFAQAWTNMGQDIVEKLRQSTFAPKKLDKIGFCLNLEMGHSTQAKVKSPLAVLELGINSDDSEKTEKILVEFNHGELLEFYNKLETIQAQLDSLT</sequence>
<dbReference type="EMBL" id="BEZZ01000060">
    <property type="protein sequence ID" value="GCC24547.1"/>
    <property type="molecule type" value="Genomic_DNA"/>
</dbReference>
<evidence type="ECO:0000313" key="2">
    <source>
        <dbReference type="EMBL" id="GCC24547.1"/>
    </source>
</evidence>
<keyword evidence="3" id="KW-1185">Reference proteome</keyword>
<dbReference type="PANTHER" id="PTHR12333:SF0">
    <property type="entry name" value="COMM DOMAIN-CONTAINING PROTEIN 10"/>
    <property type="match status" value="1"/>
</dbReference>
<dbReference type="Pfam" id="PF21672">
    <property type="entry name" value="COMM_HN"/>
    <property type="match status" value="1"/>
</dbReference>
<dbReference type="STRING" id="137246.A0A401S2B7"/>
<dbReference type="InterPro" id="IPR017920">
    <property type="entry name" value="COMM"/>
</dbReference>